<feature type="compositionally biased region" description="Acidic residues" evidence="1">
    <location>
        <begin position="9"/>
        <end position="18"/>
    </location>
</feature>
<evidence type="ECO:0000256" key="2">
    <source>
        <dbReference type="SAM" id="Phobius"/>
    </source>
</evidence>
<proteinExistence type="predicted"/>
<keyword evidence="2" id="KW-1133">Transmembrane helix</keyword>
<comment type="caution">
    <text evidence="3">The sequence shown here is derived from an EMBL/GenBank/DDBJ whole genome shotgun (WGS) entry which is preliminary data.</text>
</comment>
<protein>
    <submittedName>
        <fullName evidence="3">Uncharacterized protein</fullName>
    </submittedName>
</protein>
<name>A0ABP8WQL9_9ACTN</name>
<evidence type="ECO:0000313" key="3">
    <source>
        <dbReference type="EMBL" id="GAA4691956.1"/>
    </source>
</evidence>
<feature type="transmembrane region" description="Helical" evidence="2">
    <location>
        <begin position="39"/>
        <end position="60"/>
    </location>
</feature>
<sequence>MRRHHRWDDDEDRPEPDLTDPATAAALERAARDVRAVKLVHLGLLVLGVGLLALALLLLVR</sequence>
<dbReference type="Proteomes" id="UP001499974">
    <property type="component" value="Unassembled WGS sequence"/>
</dbReference>
<keyword evidence="4" id="KW-1185">Reference proteome</keyword>
<keyword evidence="2" id="KW-0472">Membrane</keyword>
<evidence type="ECO:0000313" key="4">
    <source>
        <dbReference type="Proteomes" id="UP001499974"/>
    </source>
</evidence>
<accession>A0ABP8WQL9</accession>
<dbReference type="RefSeq" id="WP_345518606.1">
    <property type="nucleotide sequence ID" value="NZ_BAABKM010000001.1"/>
</dbReference>
<dbReference type="EMBL" id="BAABKM010000001">
    <property type="protein sequence ID" value="GAA4691956.1"/>
    <property type="molecule type" value="Genomic_DNA"/>
</dbReference>
<gene>
    <name evidence="3" type="ORF">GCM10023349_03540</name>
</gene>
<organism evidence="3 4">
    <name type="scientific">Nocardioides conyzicola</name>
    <dbReference type="NCBI Taxonomy" id="1651781"/>
    <lineage>
        <taxon>Bacteria</taxon>
        <taxon>Bacillati</taxon>
        <taxon>Actinomycetota</taxon>
        <taxon>Actinomycetes</taxon>
        <taxon>Propionibacteriales</taxon>
        <taxon>Nocardioidaceae</taxon>
        <taxon>Nocardioides</taxon>
    </lineage>
</organism>
<evidence type="ECO:0000256" key="1">
    <source>
        <dbReference type="SAM" id="MobiDB-lite"/>
    </source>
</evidence>
<feature type="region of interest" description="Disordered" evidence="1">
    <location>
        <begin position="1"/>
        <end position="21"/>
    </location>
</feature>
<keyword evidence="2" id="KW-0812">Transmembrane</keyword>
<reference evidence="4" key="1">
    <citation type="journal article" date="2019" name="Int. J. Syst. Evol. Microbiol.">
        <title>The Global Catalogue of Microorganisms (GCM) 10K type strain sequencing project: providing services to taxonomists for standard genome sequencing and annotation.</title>
        <authorList>
            <consortium name="The Broad Institute Genomics Platform"/>
            <consortium name="The Broad Institute Genome Sequencing Center for Infectious Disease"/>
            <person name="Wu L."/>
            <person name="Ma J."/>
        </authorList>
    </citation>
    <scope>NUCLEOTIDE SEQUENCE [LARGE SCALE GENOMIC DNA]</scope>
    <source>
        <strain evidence="4">JCM 18531</strain>
    </source>
</reference>